<accession>A0A6J1MZ26</accession>
<feature type="domain" description="C2H2-type" evidence="10">
    <location>
        <begin position="979"/>
        <end position="1007"/>
    </location>
</feature>
<evidence type="ECO:0000256" key="8">
    <source>
        <dbReference type="PROSITE-ProRule" id="PRU00042"/>
    </source>
</evidence>
<organism evidence="11 12">
    <name type="scientific">Bicyclus anynana</name>
    <name type="common">Squinting bush brown butterfly</name>
    <dbReference type="NCBI Taxonomy" id="110368"/>
    <lineage>
        <taxon>Eukaryota</taxon>
        <taxon>Metazoa</taxon>
        <taxon>Ecdysozoa</taxon>
        <taxon>Arthropoda</taxon>
        <taxon>Hexapoda</taxon>
        <taxon>Insecta</taxon>
        <taxon>Pterygota</taxon>
        <taxon>Neoptera</taxon>
        <taxon>Endopterygota</taxon>
        <taxon>Lepidoptera</taxon>
        <taxon>Glossata</taxon>
        <taxon>Ditrysia</taxon>
        <taxon>Papilionoidea</taxon>
        <taxon>Nymphalidae</taxon>
        <taxon>Satyrinae</taxon>
        <taxon>Satyrini</taxon>
        <taxon>Mycalesina</taxon>
        <taxon>Bicyclus</taxon>
    </lineage>
</organism>
<feature type="region of interest" description="Disordered" evidence="9">
    <location>
        <begin position="1"/>
        <end position="22"/>
    </location>
</feature>
<evidence type="ECO:0000256" key="9">
    <source>
        <dbReference type="SAM" id="MobiDB-lite"/>
    </source>
</evidence>
<feature type="region of interest" description="Disordered" evidence="9">
    <location>
        <begin position="382"/>
        <end position="402"/>
    </location>
</feature>
<dbReference type="SUPFAM" id="SSF57667">
    <property type="entry name" value="beta-beta-alpha zinc fingers"/>
    <property type="match status" value="4"/>
</dbReference>
<keyword evidence="2" id="KW-0479">Metal-binding</keyword>
<dbReference type="Gene3D" id="3.30.160.60">
    <property type="entry name" value="Classic Zinc Finger"/>
    <property type="match status" value="5"/>
</dbReference>
<dbReference type="KEGG" id="bany:112047130"/>
<dbReference type="InterPro" id="IPR036236">
    <property type="entry name" value="Znf_C2H2_sf"/>
</dbReference>
<feature type="region of interest" description="Disordered" evidence="9">
    <location>
        <begin position="102"/>
        <end position="122"/>
    </location>
</feature>
<dbReference type="PANTHER" id="PTHR24399">
    <property type="entry name" value="ZINC FINGER AND BTB DOMAIN-CONTAINING"/>
    <property type="match status" value="1"/>
</dbReference>
<dbReference type="Pfam" id="PF00096">
    <property type="entry name" value="zf-C2H2"/>
    <property type="match status" value="4"/>
</dbReference>
<feature type="compositionally biased region" description="Acidic residues" evidence="9">
    <location>
        <begin position="1"/>
        <end position="12"/>
    </location>
</feature>
<dbReference type="PROSITE" id="PS00028">
    <property type="entry name" value="ZINC_FINGER_C2H2_1"/>
    <property type="match status" value="8"/>
</dbReference>
<feature type="compositionally biased region" description="Basic residues" evidence="9">
    <location>
        <begin position="107"/>
        <end position="122"/>
    </location>
</feature>
<evidence type="ECO:0000256" key="2">
    <source>
        <dbReference type="ARBA" id="ARBA00022723"/>
    </source>
</evidence>
<dbReference type="GO" id="GO:0005634">
    <property type="term" value="C:nucleus"/>
    <property type="evidence" value="ECO:0007669"/>
    <property type="project" value="UniProtKB-SubCell"/>
</dbReference>
<feature type="domain" description="C2H2-type" evidence="10">
    <location>
        <begin position="807"/>
        <end position="834"/>
    </location>
</feature>
<feature type="domain" description="C2H2-type" evidence="10">
    <location>
        <begin position="894"/>
        <end position="922"/>
    </location>
</feature>
<dbReference type="GeneID" id="112047130"/>
<dbReference type="AlphaFoldDB" id="A0A6J1MZ26"/>
<dbReference type="InterPro" id="IPR013087">
    <property type="entry name" value="Znf_C2H2_type"/>
</dbReference>
<feature type="domain" description="C2H2-type" evidence="10">
    <location>
        <begin position="686"/>
        <end position="714"/>
    </location>
</feature>
<keyword evidence="4" id="KW-0862">Zinc</keyword>
<keyword evidence="5" id="KW-0805">Transcription regulation</keyword>
<evidence type="ECO:0000256" key="7">
    <source>
        <dbReference type="ARBA" id="ARBA00023242"/>
    </source>
</evidence>
<dbReference type="RefSeq" id="XP_023939849.2">
    <property type="nucleotide sequence ID" value="XM_024084081.2"/>
</dbReference>
<evidence type="ECO:0000256" key="6">
    <source>
        <dbReference type="ARBA" id="ARBA00023163"/>
    </source>
</evidence>
<keyword evidence="8" id="KW-0863">Zinc-finger</keyword>
<sequence>MTDDEMEDPTNDEIEKLDEYTENNPVVIPNIFVAPIQSKPAERFSQNLEKMPNVSRINTKRNINYNDTNNEIENDDEYIENDTVTMPNIFVAPIQSINQSFNSKTSLKNKSKSARTTNKRNKNSMVISDKTTVKEISNKTNKPRRELNVTREIINDDREDPTTDKIEKINECIENNSGTMSKITVDPIQSKPAKRSVSIKKNKNANLKSPNLKISFKNKSKRARINNKRNENSAYDKINKTHCELNEMADDEREDTTDDETKTTDEFIGNNSVTKANITVSPIQSKPNKRSAEVIENKNTDIQTPNLNITSVKKSKPAQIITKLKESSVKVIADTVQKSNPELVIKEEITDDEMDPFEDRDDIQRLDEYIAYNTVAVPNVTVSPTQSEPANRTAPTVKNNNVGFQMPGSSIYAEKKSKSAQINTNLKTVDQKSNPGLIIKEENMTDDEMDHSFEDHDKIQRFVEYIAKNSVTTPNISAPKPDSITSAEKKSKRVRIHTNLKDNTMVVIPEKDTLNMAGKVVKLNPELDVKQEMTDDEMEEPSFEDYDEIQQIDEFIAKSAVTLPDTNESTKQSEAIKRSVPIAKTTNTNTKKPNLNITKKKSNPVGVNTKLKKFITAYKKSRKGISDKVNKPVARKAVTKKDNTVNKDKANKPKIVPEKEKHCLNLETLLTNSNATPIQHYDGSDFLCCFCSEGFSKSGDLKEHTSKNHRNKKSISAYIKKTRPSTFLLKLDVTLLKCTVCEKKIDTVDNLFDHLQNEHKQRLYADVKNRIVPFNFESEGFKCAICSLFHTKYKNLLEHMHSHYRNYVCDVCDRGFISSRAMLCHQQSHEKSSVGCSKCDKVFENVRRLKLHMAAVHRFKNLPNKCKICNERFTSTPMKDQHMSTVHGKSPIFFKCLACEKSFKNQYSLRIHTKKYHLMERRYQCTQCEKTFFTGAQLRSHTLRHTGVKDFQCDYCSRLFARKTVLSAHMRLHMNNWLYTCHLCDKGFVQKWSWTEHVQTVHGKKEKKLKKKIVAKCNAPEDVRNVVSGKKENKLKTIAAKCNAPAKVRTVVRGKKENKLKKTIAAKYYAPSRWPSSVDHQKRNSGRQEE</sequence>
<dbReference type="PANTHER" id="PTHR24399:SF23">
    <property type="entry name" value="C2H2-TYPE DOMAIN-CONTAINING PROTEIN"/>
    <property type="match status" value="1"/>
</dbReference>
<dbReference type="PROSITE" id="PS50157">
    <property type="entry name" value="ZINC_FINGER_C2H2_2"/>
    <property type="match status" value="7"/>
</dbReference>
<dbReference type="GO" id="GO:0008270">
    <property type="term" value="F:zinc ion binding"/>
    <property type="evidence" value="ECO:0007669"/>
    <property type="project" value="UniProtKB-KW"/>
</dbReference>
<dbReference type="Proteomes" id="UP001652582">
    <property type="component" value="Chromosome 26"/>
</dbReference>
<name>A0A6J1MZ26_BICAN</name>
<proteinExistence type="predicted"/>
<dbReference type="SMART" id="SM00355">
    <property type="entry name" value="ZnF_C2H2"/>
    <property type="match status" value="10"/>
</dbReference>
<keyword evidence="6" id="KW-0804">Transcription</keyword>
<evidence type="ECO:0000313" key="12">
    <source>
        <dbReference type="RefSeq" id="XP_023939849.2"/>
    </source>
</evidence>
<feature type="domain" description="C2H2-type" evidence="10">
    <location>
        <begin position="923"/>
        <end position="950"/>
    </location>
</feature>
<comment type="subcellular location">
    <subcellularLocation>
        <location evidence="1">Nucleus</location>
    </subcellularLocation>
</comment>
<feature type="domain" description="C2H2-type" evidence="10">
    <location>
        <begin position="951"/>
        <end position="973"/>
    </location>
</feature>
<keyword evidence="11" id="KW-1185">Reference proteome</keyword>
<evidence type="ECO:0000256" key="4">
    <source>
        <dbReference type="ARBA" id="ARBA00022833"/>
    </source>
</evidence>
<dbReference type="OrthoDB" id="7295497at2759"/>
<evidence type="ECO:0000256" key="5">
    <source>
        <dbReference type="ARBA" id="ARBA00023015"/>
    </source>
</evidence>
<feature type="domain" description="C2H2-type" evidence="10">
    <location>
        <begin position="834"/>
        <end position="857"/>
    </location>
</feature>
<reference evidence="12" key="1">
    <citation type="submission" date="2025-08" db="UniProtKB">
        <authorList>
            <consortium name="RefSeq"/>
        </authorList>
    </citation>
    <scope>IDENTIFICATION</scope>
</reference>
<evidence type="ECO:0000256" key="1">
    <source>
        <dbReference type="ARBA" id="ARBA00004123"/>
    </source>
</evidence>
<gene>
    <name evidence="12" type="primary">LOC112047130</name>
</gene>
<keyword evidence="7" id="KW-0539">Nucleus</keyword>
<keyword evidence="3" id="KW-0677">Repeat</keyword>
<evidence type="ECO:0000256" key="3">
    <source>
        <dbReference type="ARBA" id="ARBA00022737"/>
    </source>
</evidence>
<protein>
    <submittedName>
        <fullName evidence="12">Zinc finger and BTB domain-containing protein 11-like</fullName>
    </submittedName>
</protein>
<evidence type="ECO:0000313" key="11">
    <source>
        <dbReference type="Proteomes" id="UP001652582"/>
    </source>
</evidence>
<evidence type="ECO:0000259" key="10">
    <source>
        <dbReference type="PROSITE" id="PS50157"/>
    </source>
</evidence>